<proteinExistence type="predicted"/>
<keyword evidence="3" id="KW-0133">Cell shape</keyword>
<comment type="caution">
    <text evidence="7">The sequence shown here is derived from an EMBL/GenBank/DDBJ whole genome shotgun (WGS) entry which is preliminary data.</text>
</comment>
<feature type="transmembrane region" description="Helical" evidence="6">
    <location>
        <begin position="355"/>
        <end position="373"/>
    </location>
</feature>
<reference evidence="7" key="1">
    <citation type="submission" date="2021-01" db="EMBL/GenBank/DDBJ databases">
        <title>Modified the classification status of verrucomicrobia.</title>
        <authorList>
            <person name="Feng X."/>
        </authorList>
    </citation>
    <scope>NUCLEOTIDE SEQUENCE</scope>
    <source>
        <strain evidence="7">JCM 18052</strain>
    </source>
</reference>
<dbReference type="AlphaFoldDB" id="A0A934R7W8"/>
<dbReference type="PANTHER" id="PTHR30474:SF1">
    <property type="entry name" value="PEPTIDOGLYCAN GLYCOSYLTRANSFERASE MRDB"/>
    <property type="match status" value="1"/>
</dbReference>
<gene>
    <name evidence="7" type="ORF">JIN84_14025</name>
</gene>
<evidence type="ECO:0000256" key="5">
    <source>
        <dbReference type="ARBA" id="ARBA00023136"/>
    </source>
</evidence>
<feature type="transmembrane region" description="Helical" evidence="6">
    <location>
        <begin position="104"/>
        <end position="127"/>
    </location>
</feature>
<dbReference type="GO" id="GO:0051301">
    <property type="term" value="P:cell division"/>
    <property type="evidence" value="ECO:0007669"/>
    <property type="project" value="InterPro"/>
</dbReference>
<evidence type="ECO:0000256" key="1">
    <source>
        <dbReference type="ARBA" id="ARBA00004141"/>
    </source>
</evidence>
<keyword evidence="2 6" id="KW-0812">Transmembrane</keyword>
<dbReference type="GO" id="GO:0015648">
    <property type="term" value="F:lipid-linked peptidoglycan transporter activity"/>
    <property type="evidence" value="ECO:0007669"/>
    <property type="project" value="TreeGrafter"/>
</dbReference>
<feature type="transmembrane region" description="Helical" evidence="6">
    <location>
        <begin position="139"/>
        <end position="158"/>
    </location>
</feature>
<evidence type="ECO:0000256" key="4">
    <source>
        <dbReference type="ARBA" id="ARBA00022989"/>
    </source>
</evidence>
<name>A0A934R7W8_9BACT</name>
<keyword evidence="8" id="KW-1185">Reference proteome</keyword>
<feature type="transmembrane region" description="Helical" evidence="6">
    <location>
        <begin position="322"/>
        <end position="349"/>
    </location>
</feature>
<organism evidence="7 8">
    <name type="scientific">Luteolibacter yonseiensis</name>
    <dbReference type="NCBI Taxonomy" id="1144680"/>
    <lineage>
        <taxon>Bacteria</taxon>
        <taxon>Pseudomonadati</taxon>
        <taxon>Verrucomicrobiota</taxon>
        <taxon>Verrucomicrobiia</taxon>
        <taxon>Verrucomicrobiales</taxon>
        <taxon>Verrucomicrobiaceae</taxon>
        <taxon>Luteolibacter</taxon>
    </lineage>
</organism>
<dbReference type="EMBL" id="JAENIK010000011">
    <property type="protein sequence ID" value="MBK1816739.1"/>
    <property type="molecule type" value="Genomic_DNA"/>
</dbReference>
<dbReference type="GO" id="GO:0032153">
    <property type="term" value="C:cell division site"/>
    <property type="evidence" value="ECO:0007669"/>
    <property type="project" value="TreeGrafter"/>
</dbReference>
<feature type="transmembrane region" description="Helical" evidence="6">
    <location>
        <begin position="73"/>
        <end position="92"/>
    </location>
</feature>
<evidence type="ECO:0000256" key="3">
    <source>
        <dbReference type="ARBA" id="ARBA00022960"/>
    </source>
</evidence>
<protein>
    <submittedName>
        <fullName evidence="7">FtsW/RodA/SpoVE family cell cycle protein</fullName>
    </submittedName>
</protein>
<evidence type="ECO:0000256" key="2">
    <source>
        <dbReference type="ARBA" id="ARBA00022692"/>
    </source>
</evidence>
<accession>A0A934R7W8</accession>
<keyword evidence="5 6" id="KW-0472">Membrane</keyword>
<feature type="transmembrane region" description="Helical" evidence="6">
    <location>
        <begin position="164"/>
        <end position="183"/>
    </location>
</feature>
<dbReference type="PANTHER" id="PTHR30474">
    <property type="entry name" value="CELL CYCLE PROTEIN"/>
    <property type="match status" value="1"/>
</dbReference>
<dbReference type="InterPro" id="IPR001182">
    <property type="entry name" value="FtsW/RodA"/>
</dbReference>
<feature type="transmembrane region" description="Helical" evidence="6">
    <location>
        <begin position="190"/>
        <end position="210"/>
    </location>
</feature>
<dbReference type="GO" id="GO:0008360">
    <property type="term" value="P:regulation of cell shape"/>
    <property type="evidence" value="ECO:0007669"/>
    <property type="project" value="UniProtKB-KW"/>
</dbReference>
<evidence type="ECO:0000313" key="8">
    <source>
        <dbReference type="Proteomes" id="UP000600139"/>
    </source>
</evidence>
<dbReference type="GO" id="GO:0005886">
    <property type="term" value="C:plasma membrane"/>
    <property type="evidence" value="ECO:0007669"/>
    <property type="project" value="TreeGrafter"/>
</dbReference>
<dbReference type="Pfam" id="PF01098">
    <property type="entry name" value="FTSW_RODA_SPOVE"/>
    <property type="match status" value="1"/>
</dbReference>
<evidence type="ECO:0000256" key="6">
    <source>
        <dbReference type="SAM" id="Phobius"/>
    </source>
</evidence>
<feature type="transmembrane region" description="Helical" evidence="6">
    <location>
        <begin position="295"/>
        <end position="315"/>
    </location>
</feature>
<sequence>MNWVFVLVMYGLLVFGVFMIESAARHLGGVSKGALEQFGSVGAYYASKQKTFILIGSIAYFAAAFVDYRWIRWLGIPFYLVSLGLMGAVLMMPNSDEKVYQLQIGSLTFQPAQLGITAGILLIAWLLQDLPKLHRWFGAPFIKIGIIGVSAAVPFLMVMKMGDMGSALVWIPVCVVALIIGGIPFRYLTCMAFIGAGVLPLLYFVALPLVSERGPERIDTWLRMMNNRDVDIRGTAYAPYYISMAVGKAGWKGTGYKSDIESGSLIAKGFGSKTTFHNDYIFGVIGEEMGFRGSLLLLTAFAMLLIQGLFIAFYSRDVSGRLIACLVVALFFAHIFESIGMCVLIMPVTGIPLPLISYSGTFVVICMFLLGLVQSVWIHRNSRPEISVKPADA</sequence>
<comment type="subcellular location">
    <subcellularLocation>
        <location evidence="1">Membrane</location>
        <topology evidence="1">Multi-pass membrane protein</topology>
    </subcellularLocation>
</comment>
<dbReference type="Proteomes" id="UP000600139">
    <property type="component" value="Unassembled WGS sequence"/>
</dbReference>
<keyword evidence="4 6" id="KW-1133">Transmembrane helix</keyword>
<evidence type="ECO:0000313" key="7">
    <source>
        <dbReference type="EMBL" id="MBK1816739.1"/>
    </source>
</evidence>